<gene>
    <name evidence="1" type="ORF">NK6_2438</name>
</gene>
<protein>
    <recommendedName>
        <fullName evidence="3">Transposase</fullName>
    </recommendedName>
</protein>
<dbReference type="EMBL" id="AP014685">
    <property type="protein sequence ID" value="BAR55619.1"/>
    <property type="molecule type" value="Genomic_DNA"/>
</dbReference>
<dbReference type="Proteomes" id="UP000063308">
    <property type="component" value="Chromosome"/>
</dbReference>
<organism evidence="1 2">
    <name type="scientific">Bradyrhizobium diazoefficiens</name>
    <dbReference type="NCBI Taxonomy" id="1355477"/>
    <lineage>
        <taxon>Bacteria</taxon>
        <taxon>Pseudomonadati</taxon>
        <taxon>Pseudomonadota</taxon>
        <taxon>Alphaproteobacteria</taxon>
        <taxon>Hyphomicrobiales</taxon>
        <taxon>Nitrobacteraceae</taxon>
        <taxon>Bradyrhizobium</taxon>
    </lineage>
</organism>
<evidence type="ECO:0008006" key="3">
    <source>
        <dbReference type="Google" id="ProtNLM"/>
    </source>
</evidence>
<reference evidence="1 2" key="1">
    <citation type="submission" date="2014-11" db="EMBL/GenBank/DDBJ databases">
        <title>Symbiosis island explosion on the genome of extra-slow-growing strains of soybean bradyrhizobia with massive insertion sequences.</title>
        <authorList>
            <person name="Iida T."/>
            <person name="Minamisawa K."/>
        </authorList>
    </citation>
    <scope>NUCLEOTIDE SEQUENCE [LARGE SCALE GENOMIC DNA]</scope>
    <source>
        <strain evidence="1 2">NK6</strain>
    </source>
</reference>
<sequence>MASGKSEGPVEITIGKVSVRLDADVSAVRIAEIVTAIERGA</sequence>
<accession>A0A0E4BMZ1</accession>
<evidence type="ECO:0000313" key="1">
    <source>
        <dbReference type="EMBL" id="BAR55619.1"/>
    </source>
</evidence>
<dbReference type="AlphaFoldDB" id="A0A0E4BMZ1"/>
<proteinExistence type="predicted"/>
<name>A0A0E4BMZ1_9BRAD</name>
<evidence type="ECO:0000313" key="2">
    <source>
        <dbReference type="Proteomes" id="UP000063308"/>
    </source>
</evidence>